<accession>A0ABS1GXG0</accession>
<reference evidence="1 2" key="1">
    <citation type="submission" date="2021-01" db="EMBL/GenBank/DDBJ databases">
        <title>Antibiotic resistance and phylogeny of Pseudomonas spp. isolated over three decades from chicken meat in the Norwegian food chain.</title>
        <authorList>
            <person name="Moen B."/>
        </authorList>
    </citation>
    <scope>NUCLEOTIDE SEQUENCE [LARGE SCALE GENOMIC DNA]</scope>
    <source>
        <strain evidence="1 2">MF6766</strain>
    </source>
</reference>
<dbReference type="EMBL" id="JAENSR010000006">
    <property type="protein sequence ID" value="MBK3461664.1"/>
    <property type="molecule type" value="Genomic_DNA"/>
</dbReference>
<sequence>MTVFLLLYLCADATRTDCQVVKTDSWSGPDAYEQCANVLPGLTEALTAPNRKRHRFICEIQGGGAKPAEHKAQPVAMALSVAQQEVKL</sequence>
<name>A0ABS1GXG0_9PSED</name>
<comment type="caution">
    <text evidence="1">The sequence shown here is derived from an EMBL/GenBank/DDBJ whole genome shotgun (WGS) entry which is preliminary data.</text>
</comment>
<organism evidence="1 2">
    <name type="scientific">Pseudomonas haemolytica</name>
    <dbReference type="NCBI Taxonomy" id="2600065"/>
    <lineage>
        <taxon>Bacteria</taxon>
        <taxon>Pseudomonadati</taxon>
        <taxon>Pseudomonadota</taxon>
        <taxon>Gammaproteobacteria</taxon>
        <taxon>Pseudomonadales</taxon>
        <taxon>Pseudomonadaceae</taxon>
        <taxon>Pseudomonas</taxon>
    </lineage>
</organism>
<keyword evidence="2" id="KW-1185">Reference proteome</keyword>
<dbReference type="Proteomes" id="UP000620382">
    <property type="component" value="Unassembled WGS sequence"/>
</dbReference>
<evidence type="ECO:0000313" key="1">
    <source>
        <dbReference type="EMBL" id="MBK3461664.1"/>
    </source>
</evidence>
<gene>
    <name evidence="1" type="ORF">JJD71_21585</name>
</gene>
<proteinExistence type="predicted"/>
<protein>
    <submittedName>
        <fullName evidence="1">Uncharacterized protein</fullName>
    </submittedName>
</protein>
<evidence type="ECO:0000313" key="2">
    <source>
        <dbReference type="Proteomes" id="UP000620382"/>
    </source>
</evidence>
<dbReference type="RefSeq" id="WP_200657635.1">
    <property type="nucleotide sequence ID" value="NZ_JAENSR010000006.1"/>
</dbReference>